<comment type="caution">
    <text evidence="6">The sequence shown here is derived from an EMBL/GenBank/DDBJ whole genome shotgun (WGS) entry which is preliminary data.</text>
</comment>
<evidence type="ECO:0000259" key="5">
    <source>
        <dbReference type="Pfam" id="PF13407"/>
    </source>
</evidence>
<dbReference type="PANTHER" id="PTHR46847">
    <property type="entry name" value="D-ALLOSE-BINDING PERIPLASMIC PROTEIN-RELATED"/>
    <property type="match status" value="1"/>
</dbReference>
<dbReference type="GO" id="GO:0030313">
    <property type="term" value="C:cell envelope"/>
    <property type="evidence" value="ECO:0007669"/>
    <property type="project" value="UniProtKB-SubCell"/>
</dbReference>
<dbReference type="InterPro" id="IPR025997">
    <property type="entry name" value="SBP_2_dom"/>
</dbReference>
<dbReference type="RefSeq" id="WP_113917946.1">
    <property type="nucleotide sequence ID" value="NZ_QNSE01000013.1"/>
</dbReference>
<evidence type="ECO:0000313" key="7">
    <source>
        <dbReference type="Proteomes" id="UP000252792"/>
    </source>
</evidence>
<accession>A0A366IXQ9</accession>
<evidence type="ECO:0000313" key="6">
    <source>
        <dbReference type="EMBL" id="RBP79606.1"/>
    </source>
</evidence>
<dbReference type="CDD" id="cd06301">
    <property type="entry name" value="PBP1_rhizopine_binding-like"/>
    <property type="match status" value="1"/>
</dbReference>
<evidence type="ECO:0000256" key="3">
    <source>
        <dbReference type="ARBA" id="ARBA00022729"/>
    </source>
</evidence>
<gene>
    <name evidence="6" type="ORF">DFP80_11362</name>
</gene>
<dbReference type="EMBL" id="QNSE01000013">
    <property type="protein sequence ID" value="RBP79606.1"/>
    <property type="molecule type" value="Genomic_DNA"/>
</dbReference>
<dbReference type="AlphaFoldDB" id="A0A366IXQ9"/>
<keyword evidence="3 4" id="KW-0732">Signal</keyword>
<keyword evidence="7" id="KW-1185">Reference proteome</keyword>
<reference evidence="6 7" key="1">
    <citation type="submission" date="2018-06" db="EMBL/GenBank/DDBJ databases">
        <title>Genomic Encyclopedia of Type Strains, Phase III (KMG-III): the genomes of soil and plant-associated and newly described type strains.</title>
        <authorList>
            <person name="Whitman W."/>
        </authorList>
    </citation>
    <scope>NUCLEOTIDE SEQUENCE [LARGE SCALE GENOMIC DNA]</scope>
    <source>
        <strain evidence="6 7">CECT 7377</strain>
    </source>
</reference>
<feature type="signal peptide" evidence="4">
    <location>
        <begin position="1"/>
        <end position="26"/>
    </location>
</feature>
<dbReference type="Proteomes" id="UP000252792">
    <property type="component" value="Unassembled WGS sequence"/>
</dbReference>
<comment type="similarity">
    <text evidence="2">Belongs to the bacterial solute-binding protein 2 family.</text>
</comment>
<dbReference type="GO" id="GO:0055085">
    <property type="term" value="P:transmembrane transport"/>
    <property type="evidence" value="ECO:0007669"/>
    <property type="project" value="UniProtKB-ARBA"/>
</dbReference>
<dbReference type="InterPro" id="IPR028082">
    <property type="entry name" value="Peripla_BP_I"/>
</dbReference>
<dbReference type="SUPFAM" id="SSF53822">
    <property type="entry name" value="Periplasmic binding protein-like I"/>
    <property type="match status" value="1"/>
</dbReference>
<protein>
    <submittedName>
        <fullName evidence="6">Monosaccharide ABC transporter substrate-binding protein (CUT2 family)</fullName>
    </submittedName>
</protein>
<dbReference type="GO" id="GO:0030246">
    <property type="term" value="F:carbohydrate binding"/>
    <property type="evidence" value="ECO:0007669"/>
    <property type="project" value="UniProtKB-ARBA"/>
</dbReference>
<comment type="subcellular location">
    <subcellularLocation>
        <location evidence="1">Cell envelope</location>
    </subcellularLocation>
</comment>
<evidence type="ECO:0000256" key="2">
    <source>
        <dbReference type="ARBA" id="ARBA00007639"/>
    </source>
</evidence>
<feature type="domain" description="Periplasmic binding protein" evidence="5">
    <location>
        <begin position="31"/>
        <end position="292"/>
    </location>
</feature>
<evidence type="ECO:0000256" key="4">
    <source>
        <dbReference type="SAM" id="SignalP"/>
    </source>
</evidence>
<dbReference type="OrthoDB" id="9805127at2"/>
<dbReference type="PANTHER" id="PTHR46847:SF1">
    <property type="entry name" value="D-ALLOSE-BINDING PERIPLASMIC PROTEIN-RELATED"/>
    <property type="match status" value="1"/>
</dbReference>
<sequence>MKKLVTIALSSSITLGATFLSSGAFAENLRIGVSMATYDDNFLTLLRTAIEARGKSLKDVDLQVEDAKNQVGTQLNQVQNFIASGVDSIIISPVDTDATVSISDDAKAANIPLVYVNRQPINVDLLPDNQAFIASNEVDSGTLQTKEVCRLLGGKGEIAVLMGALTDQTGIQRTQDIYDVINTPECKNMKVVIKDTGLWQRSIANNIMTNWLSAGSKFDAVIANNDEMAIGAIQAMKAIGMDMDKVVVAGVDATQDALQAMREGDLDVTVFQDAKAQGAGSVDVAIKLARGEVVPQKVWVPFKLVTPSNMEEFANRN</sequence>
<dbReference type="Gene3D" id="3.40.50.2300">
    <property type="match status" value="2"/>
</dbReference>
<feature type="chain" id="PRO_5016570762" evidence="4">
    <location>
        <begin position="27"/>
        <end position="317"/>
    </location>
</feature>
<name>A0A366IXQ9_9GAMM</name>
<evidence type="ECO:0000256" key="1">
    <source>
        <dbReference type="ARBA" id="ARBA00004196"/>
    </source>
</evidence>
<dbReference type="Pfam" id="PF13407">
    <property type="entry name" value="Peripla_BP_4"/>
    <property type="match status" value="1"/>
</dbReference>
<organism evidence="6 7">
    <name type="scientific">Marinomonas rhizomae</name>
    <dbReference type="NCBI Taxonomy" id="491948"/>
    <lineage>
        <taxon>Bacteria</taxon>
        <taxon>Pseudomonadati</taxon>
        <taxon>Pseudomonadota</taxon>
        <taxon>Gammaproteobacteria</taxon>
        <taxon>Oceanospirillales</taxon>
        <taxon>Oceanospirillaceae</taxon>
        <taxon>Marinomonas</taxon>
    </lineage>
</organism>
<proteinExistence type="inferred from homology"/>